<name>A0A7W0CU49_9ACTN</name>
<evidence type="ECO:0000313" key="2">
    <source>
        <dbReference type="EMBL" id="MBA2897407.1"/>
    </source>
</evidence>
<dbReference type="EMBL" id="JACDUR010000011">
    <property type="protein sequence ID" value="MBA2897407.1"/>
    <property type="molecule type" value="Genomic_DNA"/>
</dbReference>
<feature type="compositionally biased region" description="Basic and acidic residues" evidence="1">
    <location>
        <begin position="438"/>
        <end position="447"/>
    </location>
</feature>
<accession>A0A7W0CU49</accession>
<dbReference type="AlphaFoldDB" id="A0A7W0CU49"/>
<feature type="compositionally biased region" description="Low complexity" evidence="1">
    <location>
        <begin position="424"/>
        <end position="435"/>
    </location>
</feature>
<evidence type="ECO:0000256" key="1">
    <source>
        <dbReference type="SAM" id="MobiDB-lite"/>
    </source>
</evidence>
<feature type="region of interest" description="Disordered" evidence="1">
    <location>
        <begin position="415"/>
        <end position="447"/>
    </location>
</feature>
<reference evidence="2 3" key="1">
    <citation type="submission" date="2020-07" db="EMBL/GenBank/DDBJ databases">
        <title>Genomic Encyclopedia of Type Strains, Phase IV (KMG-IV): sequencing the most valuable type-strain genomes for metagenomic binning, comparative biology and taxonomic classification.</title>
        <authorList>
            <person name="Goeker M."/>
        </authorList>
    </citation>
    <scope>NUCLEOTIDE SEQUENCE [LARGE SCALE GENOMIC DNA]</scope>
    <source>
        <strain evidence="2 3">DSM 45533</strain>
    </source>
</reference>
<comment type="caution">
    <text evidence="2">The sequence shown here is derived from an EMBL/GenBank/DDBJ whole genome shotgun (WGS) entry which is preliminary data.</text>
</comment>
<evidence type="ECO:0000313" key="3">
    <source>
        <dbReference type="Proteomes" id="UP000530928"/>
    </source>
</evidence>
<keyword evidence="3" id="KW-1185">Reference proteome</keyword>
<organism evidence="2 3">
    <name type="scientific">Nonomuraea soli</name>
    <dbReference type="NCBI Taxonomy" id="1032476"/>
    <lineage>
        <taxon>Bacteria</taxon>
        <taxon>Bacillati</taxon>
        <taxon>Actinomycetota</taxon>
        <taxon>Actinomycetes</taxon>
        <taxon>Streptosporangiales</taxon>
        <taxon>Streptosporangiaceae</taxon>
        <taxon>Nonomuraea</taxon>
    </lineage>
</organism>
<protein>
    <submittedName>
        <fullName evidence="2">S-DNA-T family DNA segregation ATPase FtsK/SpoIIIE</fullName>
    </submittedName>
</protein>
<dbReference type="Proteomes" id="UP000530928">
    <property type="component" value="Unassembled WGS sequence"/>
</dbReference>
<sequence length="550" mass="60050">MQPLGSSSTAALANATTGLAEDARLPHGCNVAFRPGPYRGSLWMDVATVNRLADVIPHPGIRLGRSITDPDTIRLGLHRDGTTATIAVRENTTVLAGQKRSGKSGTLHNVTNDAGAADNCVVWHLDLNGGGISRAWLRPWLQGRTERPAIDWAAPCKEEALLMVQALIDIAVDRKSAHSELKARANVQLLPVSRELPQILLILDEGKEVLGTKITDEVTRQIRKRLETLVDIGGNEACNAVLSVLRSISTALSTDVLKQCANRATMRVFDQSEIDFLFGYRKGVTPADATEQGSGFLQAAGGPVRVFKAYYMLPSDIETAAVQIAEHRPDVDGDAVRVAGQAYETRLERMRWLFSTPAERGRLTPPEPVELPYGEGELWYPAGNEPVDVDGQDLLPERRRPGTVSRRDHLRLLPSDGVTAGWGTPVTRRPSTSPTMRDAAREESRPPLRAEQVRAVDGGEPLPEILERALEVRWDQGRLHTERLARLLDVTDTELGALLGALGVQPLPNAFERGGRRRRGYERGHLEDAADAIRRGELAVPPEVAAWTAA</sequence>
<proteinExistence type="predicted"/>
<gene>
    <name evidence="2" type="ORF">HNR30_008805</name>
</gene>
<dbReference type="InterPro" id="IPR027417">
    <property type="entry name" value="P-loop_NTPase"/>
</dbReference>
<dbReference type="RefSeq" id="WP_181616114.1">
    <property type="nucleotide sequence ID" value="NZ_BAABAM010000013.1"/>
</dbReference>
<dbReference type="Gene3D" id="3.40.50.300">
    <property type="entry name" value="P-loop containing nucleotide triphosphate hydrolases"/>
    <property type="match status" value="1"/>
</dbReference>